<reference evidence="2 3" key="1">
    <citation type="submission" date="2022-11" db="UniProtKB">
        <authorList>
            <consortium name="WormBaseParasite"/>
        </authorList>
    </citation>
    <scope>IDENTIFICATION</scope>
</reference>
<proteinExistence type="predicted"/>
<dbReference type="WBParaSite" id="PgR116_g016_t06">
    <property type="protein sequence ID" value="PgR116_g016_t06"/>
    <property type="gene ID" value="PgR116_g016"/>
</dbReference>
<dbReference type="Proteomes" id="UP000887569">
    <property type="component" value="Unplaced"/>
</dbReference>
<sequence length="79" mass="9248">SGLEIAVIPKIYILFLYPLQDMRKHRPMLLRPSTLHEPRISFAYSLTSNEKDKDNTPTSRSGGYRFRNCGSCRIRRIYT</sequence>
<name>A0A915CAW2_PARUN</name>
<keyword evidence="1" id="KW-1185">Reference proteome</keyword>
<evidence type="ECO:0000313" key="2">
    <source>
        <dbReference type="WBParaSite" id="PgR116_g016_t05"/>
    </source>
</evidence>
<accession>A0A915CAW2</accession>
<protein>
    <submittedName>
        <fullName evidence="2 3">Uncharacterized protein</fullName>
    </submittedName>
</protein>
<dbReference type="WBParaSite" id="PgR116_g016_t05">
    <property type="protein sequence ID" value="PgR116_g016_t05"/>
    <property type="gene ID" value="PgR116_g016"/>
</dbReference>
<evidence type="ECO:0000313" key="3">
    <source>
        <dbReference type="WBParaSite" id="PgR116_g016_t06"/>
    </source>
</evidence>
<organism evidence="1 3">
    <name type="scientific">Parascaris univalens</name>
    <name type="common">Nematode worm</name>
    <dbReference type="NCBI Taxonomy" id="6257"/>
    <lineage>
        <taxon>Eukaryota</taxon>
        <taxon>Metazoa</taxon>
        <taxon>Ecdysozoa</taxon>
        <taxon>Nematoda</taxon>
        <taxon>Chromadorea</taxon>
        <taxon>Rhabditida</taxon>
        <taxon>Spirurina</taxon>
        <taxon>Ascaridomorpha</taxon>
        <taxon>Ascaridoidea</taxon>
        <taxon>Ascarididae</taxon>
        <taxon>Parascaris</taxon>
    </lineage>
</organism>
<evidence type="ECO:0000313" key="1">
    <source>
        <dbReference type="Proteomes" id="UP000887569"/>
    </source>
</evidence>
<dbReference type="AlphaFoldDB" id="A0A915CAW2"/>